<dbReference type="SUPFAM" id="SSF47413">
    <property type="entry name" value="lambda repressor-like DNA-binding domains"/>
    <property type="match status" value="1"/>
</dbReference>
<keyword evidence="1" id="KW-0678">Repressor</keyword>
<dbReference type="Proteomes" id="UP000217265">
    <property type="component" value="Chromosome"/>
</dbReference>
<evidence type="ECO:0000256" key="2">
    <source>
        <dbReference type="ARBA" id="ARBA00023015"/>
    </source>
</evidence>
<dbReference type="GO" id="GO:0003700">
    <property type="term" value="F:DNA-binding transcription factor activity"/>
    <property type="evidence" value="ECO:0007669"/>
    <property type="project" value="TreeGrafter"/>
</dbReference>
<keyword evidence="3" id="KW-0238">DNA-binding</keyword>
<dbReference type="InterPro" id="IPR000843">
    <property type="entry name" value="HTH_LacI"/>
</dbReference>
<reference evidence="6 7" key="1">
    <citation type="submission" date="2017-09" db="EMBL/GenBank/DDBJ databases">
        <title>Complete genome sequence of Verrucomicrobial strain HZ-65, isolated from freshwater.</title>
        <authorList>
            <person name="Choi A."/>
        </authorList>
    </citation>
    <scope>NUCLEOTIDE SEQUENCE [LARGE SCALE GENOMIC DNA]</scope>
    <source>
        <strain evidence="6 7">HZ-65</strain>
    </source>
</reference>
<dbReference type="OrthoDB" id="192677at2"/>
<keyword evidence="2" id="KW-0805">Transcription regulation</keyword>
<dbReference type="KEGG" id="vbh:CMV30_11075"/>
<dbReference type="InterPro" id="IPR028082">
    <property type="entry name" value="Peripla_BP_I"/>
</dbReference>
<dbReference type="EMBL" id="CP023344">
    <property type="protein sequence ID" value="ATC64452.1"/>
    <property type="molecule type" value="Genomic_DNA"/>
</dbReference>
<dbReference type="AlphaFoldDB" id="A0A290QKQ2"/>
<dbReference type="CDD" id="cd01392">
    <property type="entry name" value="HTH_LacI"/>
    <property type="match status" value="1"/>
</dbReference>
<dbReference type="Gene3D" id="3.40.50.2300">
    <property type="match status" value="2"/>
</dbReference>
<dbReference type="GO" id="GO:0000976">
    <property type="term" value="F:transcription cis-regulatory region binding"/>
    <property type="evidence" value="ECO:0007669"/>
    <property type="project" value="TreeGrafter"/>
</dbReference>
<evidence type="ECO:0000256" key="1">
    <source>
        <dbReference type="ARBA" id="ARBA00022491"/>
    </source>
</evidence>
<dbReference type="Pfam" id="PF00356">
    <property type="entry name" value="LacI"/>
    <property type="match status" value="1"/>
</dbReference>
<evidence type="ECO:0000313" key="7">
    <source>
        <dbReference type="Proteomes" id="UP000217265"/>
    </source>
</evidence>
<gene>
    <name evidence="6" type="ORF">CMV30_11075</name>
</gene>
<proteinExistence type="predicted"/>
<dbReference type="SUPFAM" id="SSF53822">
    <property type="entry name" value="Periplasmic binding protein-like I"/>
    <property type="match status" value="1"/>
</dbReference>
<dbReference type="PROSITE" id="PS50932">
    <property type="entry name" value="HTH_LACI_2"/>
    <property type="match status" value="1"/>
</dbReference>
<keyword evidence="7" id="KW-1185">Reference proteome</keyword>
<evidence type="ECO:0000313" key="6">
    <source>
        <dbReference type="EMBL" id="ATC64452.1"/>
    </source>
</evidence>
<organism evidence="6 7">
    <name type="scientific">Nibricoccus aquaticus</name>
    <dbReference type="NCBI Taxonomy" id="2576891"/>
    <lineage>
        <taxon>Bacteria</taxon>
        <taxon>Pseudomonadati</taxon>
        <taxon>Verrucomicrobiota</taxon>
        <taxon>Opitutia</taxon>
        <taxon>Opitutales</taxon>
        <taxon>Opitutaceae</taxon>
        <taxon>Nibricoccus</taxon>
    </lineage>
</organism>
<dbReference type="RefSeq" id="WP_096056084.1">
    <property type="nucleotide sequence ID" value="NZ_CP023344.1"/>
</dbReference>
<dbReference type="SMART" id="SM00354">
    <property type="entry name" value="HTH_LACI"/>
    <property type="match status" value="1"/>
</dbReference>
<feature type="domain" description="HTH lacI-type" evidence="5">
    <location>
        <begin position="6"/>
        <end position="60"/>
    </location>
</feature>
<dbReference type="Gene3D" id="1.10.260.40">
    <property type="entry name" value="lambda repressor-like DNA-binding domains"/>
    <property type="match status" value="1"/>
</dbReference>
<dbReference type="PANTHER" id="PTHR30146:SF148">
    <property type="entry name" value="HTH-TYPE TRANSCRIPTIONAL REPRESSOR PURR-RELATED"/>
    <property type="match status" value="1"/>
</dbReference>
<sequence>MASPAPSLRDLARQLGLSHTTVSEALRDNPRVKIETRKRVQKIAAEAGYRHNPLAGALMSEMRRSRTGTFRGVIAVIDLDGPDKRPVNASRYHQELTKGASERAAELGFKAESFVIGKGGISAARLDHILQSRGIRGVFLLPVSDNPDLSRLDWTRYAGIYADYIIERPGLHSVCADHFRSMVIAMQRLQDMGYRRPGLVLQKHHDERLLHRWEAAFRSYQDYHDGVARISPLMATEINQEEFTEWFRQTRPDVVLCHRAEVIKWMEAAGADVPKTHGFCCLNVLMNVIPCAGLNLQARLIGARGVELIIAQLYRNEYGVPDHASITTIPGSWNDGPTLREMKAK</sequence>
<dbReference type="PANTHER" id="PTHR30146">
    <property type="entry name" value="LACI-RELATED TRANSCRIPTIONAL REPRESSOR"/>
    <property type="match status" value="1"/>
</dbReference>
<keyword evidence="4" id="KW-0804">Transcription</keyword>
<accession>A0A290QKQ2</accession>
<dbReference type="InterPro" id="IPR010982">
    <property type="entry name" value="Lambda_DNA-bd_dom_sf"/>
</dbReference>
<evidence type="ECO:0000256" key="3">
    <source>
        <dbReference type="ARBA" id="ARBA00023125"/>
    </source>
</evidence>
<evidence type="ECO:0000256" key="4">
    <source>
        <dbReference type="ARBA" id="ARBA00023163"/>
    </source>
</evidence>
<name>A0A290QKQ2_9BACT</name>
<evidence type="ECO:0000259" key="5">
    <source>
        <dbReference type="PROSITE" id="PS50932"/>
    </source>
</evidence>
<protein>
    <submittedName>
        <fullName evidence="6">LacI family transcriptional regulator</fullName>
    </submittedName>
</protein>